<dbReference type="EC" id="3.5.1.44" evidence="3"/>
<dbReference type="Proteomes" id="UP000272528">
    <property type="component" value="Chromosome"/>
</dbReference>
<dbReference type="RefSeq" id="WP_126013637.1">
    <property type="nucleotide sequence ID" value="NZ_CP034437.1"/>
</dbReference>
<organism evidence="4 5">
    <name type="scientific">Paenibacillus albus</name>
    <dbReference type="NCBI Taxonomy" id="2495582"/>
    <lineage>
        <taxon>Bacteria</taxon>
        <taxon>Bacillati</taxon>
        <taxon>Bacillota</taxon>
        <taxon>Bacilli</taxon>
        <taxon>Bacillales</taxon>
        <taxon>Paenibacillaceae</taxon>
        <taxon>Paenibacillus</taxon>
    </lineage>
</organism>
<dbReference type="OrthoDB" id="9807202at2"/>
<dbReference type="EMBL" id="CP034437">
    <property type="protein sequence ID" value="AZN39259.1"/>
    <property type="molecule type" value="Genomic_DNA"/>
</dbReference>
<dbReference type="PANTHER" id="PTHR35147">
    <property type="entry name" value="CHEMORECEPTOR GLUTAMINE DEAMIDASE CHED-RELATED"/>
    <property type="match status" value="1"/>
</dbReference>
<dbReference type="GO" id="GO:0006935">
    <property type="term" value="P:chemotaxis"/>
    <property type="evidence" value="ECO:0007669"/>
    <property type="project" value="UniProtKB-UniRule"/>
</dbReference>
<accession>A0A3Q8X406</accession>
<keyword evidence="2 3" id="KW-0378">Hydrolase</keyword>
<comment type="function">
    <text evidence="3">Probably deamidates glutamine residues to glutamate on methyl-accepting chemotaxis receptors (MCPs), playing an important role in chemotaxis.</text>
</comment>
<comment type="similarity">
    <text evidence="3">Belongs to the CheD family.</text>
</comment>
<protein>
    <recommendedName>
        <fullName evidence="3">Probable chemoreceptor glutamine deamidase CheD</fullName>
        <ecNumber evidence="3">3.5.1.44</ecNumber>
    </recommendedName>
</protein>
<sequence length="155" mass="17145">MNKVVGLGEWKSSNNKIDTIMTFALSTCVAVTAYCPIKRAAGLVHIVLPEPLLSRDEQKRPGHFATTGVPLLIQMMVEKYGCRKADLIIQLFGGAEPKRRDYYRIGSRNLEQIQSMLTRLQVRAVKSEVGGQVSRTLHMSVETGEVTLSTLPLSS</sequence>
<name>A0A3Q8X406_9BACL</name>
<evidence type="ECO:0000313" key="4">
    <source>
        <dbReference type="EMBL" id="AZN39259.1"/>
    </source>
</evidence>
<dbReference type="AlphaFoldDB" id="A0A3Q8X406"/>
<dbReference type="GO" id="GO:0050568">
    <property type="term" value="F:protein-glutamine glutaminase activity"/>
    <property type="evidence" value="ECO:0007669"/>
    <property type="project" value="UniProtKB-UniRule"/>
</dbReference>
<dbReference type="KEGG" id="palb:EJC50_05960"/>
<dbReference type="InterPro" id="IPR038592">
    <property type="entry name" value="CheD-like_sf"/>
</dbReference>
<dbReference type="SUPFAM" id="SSF64438">
    <property type="entry name" value="CNF1/YfiH-like putative cysteine hydrolases"/>
    <property type="match status" value="1"/>
</dbReference>
<dbReference type="InterPro" id="IPR011324">
    <property type="entry name" value="Cytotoxic_necrot_fac-like_cat"/>
</dbReference>
<keyword evidence="5" id="KW-1185">Reference proteome</keyword>
<evidence type="ECO:0000256" key="2">
    <source>
        <dbReference type="ARBA" id="ARBA00022801"/>
    </source>
</evidence>
<evidence type="ECO:0000256" key="3">
    <source>
        <dbReference type="HAMAP-Rule" id="MF_01440"/>
    </source>
</evidence>
<dbReference type="Gene3D" id="3.30.1330.200">
    <property type="match status" value="1"/>
</dbReference>
<gene>
    <name evidence="3" type="primary">cheD</name>
    <name evidence="4" type="ORF">EJC50_05960</name>
</gene>
<dbReference type="Pfam" id="PF03975">
    <property type="entry name" value="CheD"/>
    <property type="match status" value="1"/>
</dbReference>
<dbReference type="HAMAP" id="MF_01440">
    <property type="entry name" value="CheD"/>
    <property type="match status" value="1"/>
</dbReference>
<dbReference type="PANTHER" id="PTHR35147:SF1">
    <property type="entry name" value="CHEMORECEPTOR GLUTAMINE DEAMIDASE CHED-RELATED"/>
    <property type="match status" value="1"/>
</dbReference>
<evidence type="ECO:0000313" key="5">
    <source>
        <dbReference type="Proteomes" id="UP000272528"/>
    </source>
</evidence>
<dbReference type="CDD" id="cd16352">
    <property type="entry name" value="CheD"/>
    <property type="match status" value="1"/>
</dbReference>
<reference evidence="5" key="1">
    <citation type="submission" date="2018-12" db="EMBL/GenBank/DDBJ databases">
        <title>Genome sequence of Peanibacillus sp.</title>
        <authorList>
            <person name="Subramani G."/>
            <person name="Srinivasan S."/>
            <person name="Kim M.K."/>
        </authorList>
    </citation>
    <scope>NUCLEOTIDE SEQUENCE [LARGE SCALE GENOMIC DNA]</scope>
    <source>
        <strain evidence="5">18JY67-1</strain>
    </source>
</reference>
<evidence type="ECO:0000256" key="1">
    <source>
        <dbReference type="ARBA" id="ARBA00022500"/>
    </source>
</evidence>
<keyword evidence="1 3" id="KW-0145">Chemotaxis</keyword>
<dbReference type="InterPro" id="IPR005659">
    <property type="entry name" value="Chemorcpt_Glu_NH3ase_CheD"/>
</dbReference>
<proteinExistence type="inferred from homology"/>
<comment type="catalytic activity">
    <reaction evidence="3">
        <text>L-glutaminyl-[protein] + H2O = L-glutamyl-[protein] + NH4(+)</text>
        <dbReference type="Rhea" id="RHEA:16441"/>
        <dbReference type="Rhea" id="RHEA-COMP:10207"/>
        <dbReference type="Rhea" id="RHEA-COMP:10208"/>
        <dbReference type="ChEBI" id="CHEBI:15377"/>
        <dbReference type="ChEBI" id="CHEBI:28938"/>
        <dbReference type="ChEBI" id="CHEBI:29973"/>
        <dbReference type="ChEBI" id="CHEBI:30011"/>
        <dbReference type="EC" id="3.5.1.44"/>
    </reaction>
</comment>